<name>A0AAV9VER9_9PEZI</name>
<protein>
    <recommendedName>
        <fullName evidence="6">Thioredoxin domain-containing protein</fullName>
    </recommendedName>
</protein>
<dbReference type="Proteomes" id="UP001375240">
    <property type="component" value="Unassembled WGS sequence"/>
</dbReference>
<evidence type="ECO:0000256" key="2">
    <source>
        <dbReference type="SAM" id="Phobius"/>
    </source>
</evidence>
<evidence type="ECO:0000313" key="5">
    <source>
        <dbReference type="Proteomes" id="UP001375240"/>
    </source>
</evidence>
<dbReference type="InterPro" id="IPR036249">
    <property type="entry name" value="Thioredoxin-like_sf"/>
</dbReference>
<proteinExistence type="predicted"/>
<gene>
    <name evidence="4" type="ORF">TWF696_000581</name>
</gene>
<accession>A0AAV9VER9</accession>
<keyword evidence="2" id="KW-0812">Transmembrane</keyword>
<organism evidence="4 5">
    <name type="scientific">Orbilia brochopaga</name>
    <dbReference type="NCBI Taxonomy" id="3140254"/>
    <lineage>
        <taxon>Eukaryota</taxon>
        <taxon>Fungi</taxon>
        <taxon>Dikarya</taxon>
        <taxon>Ascomycota</taxon>
        <taxon>Pezizomycotina</taxon>
        <taxon>Orbiliomycetes</taxon>
        <taxon>Orbiliales</taxon>
        <taxon>Orbiliaceae</taxon>
        <taxon>Orbilia</taxon>
    </lineage>
</organism>
<comment type="caution">
    <text evidence="4">The sequence shown here is derived from an EMBL/GenBank/DDBJ whole genome shotgun (WGS) entry which is preliminary data.</text>
</comment>
<evidence type="ECO:0000256" key="3">
    <source>
        <dbReference type="SAM" id="SignalP"/>
    </source>
</evidence>
<dbReference type="SUPFAM" id="SSF52833">
    <property type="entry name" value="Thioredoxin-like"/>
    <property type="match status" value="1"/>
</dbReference>
<dbReference type="Gene3D" id="3.40.30.10">
    <property type="entry name" value="Glutaredoxin"/>
    <property type="match status" value="1"/>
</dbReference>
<dbReference type="EMBL" id="JAVHNQ010000001">
    <property type="protein sequence ID" value="KAK6359421.1"/>
    <property type="molecule type" value="Genomic_DNA"/>
</dbReference>
<feature type="region of interest" description="Disordered" evidence="1">
    <location>
        <begin position="257"/>
        <end position="282"/>
    </location>
</feature>
<evidence type="ECO:0000313" key="4">
    <source>
        <dbReference type="EMBL" id="KAK6359421.1"/>
    </source>
</evidence>
<feature type="signal peptide" evidence="3">
    <location>
        <begin position="1"/>
        <end position="20"/>
    </location>
</feature>
<evidence type="ECO:0008006" key="6">
    <source>
        <dbReference type="Google" id="ProtNLM"/>
    </source>
</evidence>
<reference evidence="4 5" key="1">
    <citation type="submission" date="2019-10" db="EMBL/GenBank/DDBJ databases">
        <authorList>
            <person name="Palmer J.M."/>
        </authorList>
    </citation>
    <scope>NUCLEOTIDE SEQUENCE [LARGE SCALE GENOMIC DNA]</scope>
    <source>
        <strain evidence="4 5">TWF696</strain>
    </source>
</reference>
<feature type="chain" id="PRO_5043508207" description="Thioredoxin domain-containing protein" evidence="3">
    <location>
        <begin position="21"/>
        <end position="282"/>
    </location>
</feature>
<keyword evidence="5" id="KW-1185">Reference proteome</keyword>
<feature type="transmembrane region" description="Helical" evidence="2">
    <location>
        <begin position="224"/>
        <end position="247"/>
    </location>
</feature>
<feature type="compositionally biased region" description="Low complexity" evidence="1">
    <location>
        <begin position="266"/>
        <end position="282"/>
    </location>
</feature>
<dbReference type="AlphaFoldDB" id="A0AAV9VER9"/>
<feature type="region of interest" description="Disordered" evidence="1">
    <location>
        <begin position="130"/>
        <end position="189"/>
    </location>
</feature>
<keyword evidence="2" id="KW-0472">Membrane</keyword>
<sequence length="282" mass="31313">MKLPAFAFAVTSLLTATVSAQWDHLQQLLTNHGKTDEAPVLESGVVYPVDTRNWRTLLQHTDVDWLVLCTTGEENCPGCAIYEQAFNDAVQLLKDKKDIYFARIDCDKQALLCSVFSSWGARVYHVTHTSKPSKGFPGMTETSTNLHPIPFHRPGTETEAPPPSGSEEEDPKDKSSTPAKRPPPPPDAHWLAEVVREGRWREMQEWTGLNQPFEGAAKEIVYTWWWIVSLFSGVPPMAMMIGIGLLSRYVTSRFTGRRAPPKRQEGAAAAPGTAAGAARKRQ</sequence>
<keyword evidence="2" id="KW-1133">Transmembrane helix</keyword>
<evidence type="ECO:0000256" key="1">
    <source>
        <dbReference type="SAM" id="MobiDB-lite"/>
    </source>
</evidence>
<keyword evidence="3" id="KW-0732">Signal</keyword>